<evidence type="ECO:0000313" key="2">
    <source>
        <dbReference type="Proteomes" id="UP000240212"/>
    </source>
</evidence>
<dbReference type="EMBL" id="PYEP01000004">
    <property type="protein sequence ID" value="PSN07782.1"/>
    <property type="molecule type" value="Genomic_DNA"/>
</dbReference>
<sequence>MPVFFTQRLRRGGFDAGKISPSDIEVGLKEESASLFTQRLRRGGFDAGKIPPSDIEVGLKEDSAGLLNLAG</sequence>
<evidence type="ECO:0000313" key="1">
    <source>
        <dbReference type="EMBL" id="PSN07782.1"/>
    </source>
</evidence>
<dbReference type="OrthoDB" id="275663at2"/>
<name>A0A2P8VJR5_9ENTR</name>
<dbReference type="Proteomes" id="UP000240212">
    <property type="component" value="Unassembled WGS sequence"/>
</dbReference>
<dbReference type="AlphaFoldDB" id="A0A2P8VJR5"/>
<accession>A0A2P8VJR5</accession>
<reference evidence="1 2" key="1">
    <citation type="submission" date="2018-03" db="EMBL/GenBank/DDBJ databases">
        <title>Draft genome sequence of the first documented clinical Siccibacter turicensis isolate in Austria.</title>
        <authorList>
            <person name="Lepuschitz S."/>
            <person name="Pekard-Amenitsch S."/>
            <person name="Haunold R."/>
            <person name="Schill S."/>
            <person name="Mach R."/>
            <person name="Allerberger F."/>
            <person name="Ruppitsch W."/>
            <person name="Forsythe S.J."/>
        </authorList>
    </citation>
    <scope>NUCLEOTIDE SEQUENCE [LARGE SCALE GENOMIC DNA]</scope>
    <source>
        <strain evidence="1 2">6100069499-17</strain>
    </source>
</reference>
<gene>
    <name evidence="1" type="ORF">C7G83_11735</name>
</gene>
<keyword evidence="2" id="KW-1185">Reference proteome</keyword>
<proteinExistence type="predicted"/>
<protein>
    <submittedName>
        <fullName evidence="1">Uncharacterized protein</fullName>
    </submittedName>
</protein>
<organism evidence="1 2">
    <name type="scientific">Siccibacter turicensis</name>
    <dbReference type="NCBI Taxonomy" id="357233"/>
    <lineage>
        <taxon>Bacteria</taxon>
        <taxon>Pseudomonadati</taxon>
        <taxon>Pseudomonadota</taxon>
        <taxon>Gammaproteobacteria</taxon>
        <taxon>Enterobacterales</taxon>
        <taxon>Enterobacteriaceae</taxon>
        <taxon>Siccibacter</taxon>
    </lineage>
</organism>
<dbReference type="RefSeq" id="WP_106877372.1">
    <property type="nucleotide sequence ID" value="NZ_PYEP01000004.1"/>
</dbReference>
<comment type="caution">
    <text evidence="1">The sequence shown here is derived from an EMBL/GenBank/DDBJ whole genome shotgun (WGS) entry which is preliminary data.</text>
</comment>